<dbReference type="KEGG" id="sna:Snas_6455"/>
<accession>D3Q5L0</accession>
<dbReference type="Pfam" id="PF08223">
    <property type="entry name" value="PaaX_C"/>
    <property type="match status" value="1"/>
</dbReference>
<reference evidence="4 5" key="1">
    <citation type="journal article" date="2009" name="Stand. Genomic Sci.">
        <title>Complete genome sequence of Stackebrandtia nassauensis type strain (LLR-40K-21).</title>
        <authorList>
            <person name="Munk C."/>
            <person name="Lapidus A."/>
            <person name="Copeland A."/>
            <person name="Jando M."/>
            <person name="Mayilraj S."/>
            <person name="Glavina Del Rio T."/>
            <person name="Nolan M."/>
            <person name="Chen F."/>
            <person name="Lucas S."/>
            <person name="Tice H."/>
            <person name="Cheng J.F."/>
            <person name="Han C."/>
            <person name="Detter J.C."/>
            <person name="Bruce D."/>
            <person name="Goodwin L."/>
            <person name="Chain P."/>
            <person name="Pitluck S."/>
            <person name="Goker M."/>
            <person name="Ovchinikova G."/>
            <person name="Pati A."/>
            <person name="Ivanova N."/>
            <person name="Mavromatis K."/>
            <person name="Chen A."/>
            <person name="Palaniappan K."/>
            <person name="Land M."/>
            <person name="Hauser L."/>
            <person name="Chang Y.J."/>
            <person name="Jeffries C.D."/>
            <person name="Bristow J."/>
            <person name="Eisen J.A."/>
            <person name="Markowitz V."/>
            <person name="Hugenholtz P."/>
            <person name="Kyrpides N.C."/>
            <person name="Klenk H.P."/>
        </authorList>
    </citation>
    <scope>NUCLEOTIDE SEQUENCE [LARGE SCALE GENOMIC DNA]</scope>
    <source>
        <strain evidence="5">DSM 44728 / CIP 108903 / NRRL B-16338 / NBRC 102104 / LLR-40K-21</strain>
    </source>
</reference>
<dbReference type="eggNOG" id="COG3327">
    <property type="taxonomic scope" value="Bacteria"/>
</dbReference>
<dbReference type="Gene3D" id="1.20.58.1460">
    <property type="match status" value="1"/>
</dbReference>
<dbReference type="RefSeq" id="WP_013021641.1">
    <property type="nucleotide sequence ID" value="NC_013947.1"/>
</dbReference>
<evidence type="ECO:0000313" key="5">
    <source>
        <dbReference type="Proteomes" id="UP000000844"/>
    </source>
</evidence>
<protein>
    <submittedName>
        <fullName evidence="4">Transcriptional regulator, PaaX family</fullName>
    </submittedName>
</protein>
<dbReference type="HOGENOM" id="CLU_067515_1_0_11"/>
<name>D3Q5L0_STANL</name>
<feature type="domain" description="Transcriptional repressor PaaX-like N-terminal" evidence="1">
    <location>
        <begin position="5"/>
        <end position="72"/>
    </location>
</feature>
<dbReference type="InterPro" id="IPR036388">
    <property type="entry name" value="WH-like_DNA-bd_sf"/>
</dbReference>
<evidence type="ECO:0000259" key="1">
    <source>
        <dbReference type="Pfam" id="PF07848"/>
    </source>
</evidence>
<evidence type="ECO:0000313" key="4">
    <source>
        <dbReference type="EMBL" id="ADD46070.1"/>
    </source>
</evidence>
<dbReference type="InterPro" id="IPR012906">
    <property type="entry name" value="PaaX-like_N"/>
</dbReference>
<dbReference type="Pfam" id="PF20803">
    <property type="entry name" value="PaaX_M"/>
    <property type="match status" value="1"/>
</dbReference>
<dbReference type="PANTHER" id="PTHR30319">
    <property type="entry name" value="PHENYLACETIC ACID REGULATOR-RELATED TRANSCRIPTIONAL REPRESSOR"/>
    <property type="match status" value="1"/>
</dbReference>
<evidence type="ECO:0000259" key="2">
    <source>
        <dbReference type="Pfam" id="PF08223"/>
    </source>
</evidence>
<dbReference type="AlphaFoldDB" id="D3Q5L0"/>
<dbReference type="PIRSF" id="PIRSF020623">
    <property type="entry name" value="PaaX"/>
    <property type="match status" value="1"/>
</dbReference>
<dbReference type="STRING" id="446470.Snas_6455"/>
<keyword evidence="5" id="KW-1185">Reference proteome</keyword>
<sequence length="260" mass="28112">MASSPRSLIVTVFGLYAREAGGTLPVSGLVRVLATLSVDTQAVRAAVSRLKRRGMLEPSKVDGAAGYALTGSGRRLLAEGDARIFHPPRAELSDGWVLCVFSVPETMRAKRHVLRGKLTWLGFGQAAPGVWIAPAHTMDAARAMLAANDLAGYVNLFRSDYCGDAPVAEAARQWWDLPRLEAMYREFIDALRGDPGADQALPAWIRAVTDWRKLPFLDPGLPRELLPADWPGHDAVTLFGELEADLAPAAAAHARRLLGV</sequence>
<dbReference type="Pfam" id="PF07848">
    <property type="entry name" value="PaaX"/>
    <property type="match status" value="1"/>
</dbReference>
<gene>
    <name evidence="4" type="ordered locus">Snas_6455</name>
</gene>
<proteinExistence type="predicted"/>
<dbReference type="InterPro" id="IPR048846">
    <property type="entry name" value="PaaX-like_central"/>
</dbReference>
<feature type="domain" description="Transcriptional repressor PaaX-like C-terminal" evidence="2">
    <location>
        <begin position="175"/>
        <end position="255"/>
    </location>
</feature>
<dbReference type="PANTHER" id="PTHR30319:SF1">
    <property type="entry name" value="TRANSCRIPTIONAL REPRESSOR PAAX"/>
    <property type="match status" value="1"/>
</dbReference>
<organism evidence="4 5">
    <name type="scientific">Stackebrandtia nassauensis (strain DSM 44728 / CIP 108903 / NRRL B-16338 / NBRC 102104 / LLR-40K-21)</name>
    <dbReference type="NCBI Taxonomy" id="446470"/>
    <lineage>
        <taxon>Bacteria</taxon>
        <taxon>Bacillati</taxon>
        <taxon>Actinomycetota</taxon>
        <taxon>Actinomycetes</taxon>
        <taxon>Glycomycetales</taxon>
        <taxon>Glycomycetaceae</taxon>
        <taxon>Stackebrandtia</taxon>
    </lineage>
</organism>
<feature type="domain" description="Transcriptional repressor PaaX-like central Cas2-like" evidence="3">
    <location>
        <begin position="91"/>
        <end position="167"/>
    </location>
</feature>
<dbReference type="InterPro" id="IPR013225">
    <property type="entry name" value="PaaX_C"/>
</dbReference>
<dbReference type="InterPro" id="IPR011965">
    <property type="entry name" value="PaaX_trns_reg"/>
</dbReference>
<dbReference type="Gene3D" id="1.10.10.10">
    <property type="entry name" value="Winged helix-like DNA-binding domain superfamily/Winged helix DNA-binding domain"/>
    <property type="match status" value="1"/>
</dbReference>
<dbReference type="Proteomes" id="UP000000844">
    <property type="component" value="Chromosome"/>
</dbReference>
<dbReference type="Gene3D" id="3.30.70.2650">
    <property type="match status" value="1"/>
</dbReference>
<dbReference type="OrthoDB" id="2270427at2"/>
<dbReference type="GO" id="GO:0006351">
    <property type="term" value="P:DNA-templated transcription"/>
    <property type="evidence" value="ECO:0007669"/>
    <property type="project" value="InterPro"/>
</dbReference>
<dbReference type="EMBL" id="CP001778">
    <property type="protein sequence ID" value="ADD46070.1"/>
    <property type="molecule type" value="Genomic_DNA"/>
</dbReference>
<evidence type="ECO:0000259" key="3">
    <source>
        <dbReference type="Pfam" id="PF20803"/>
    </source>
</evidence>